<dbReference type="Proteomes" id="UP000823561">
    <property type="component" value="Chromosome 5"/>
</dbReference>
<evidence type="ECO:0000313" key="3">
    <source>
        <dbReference type="Proteomes" id="UP000823561"/>
    </source>
</evidence>
<gene>
    <name evidence="2" type="ORF">AALO_G00061280</name>
</gene>
<dbReference type="AlphaFoldDB" id="A0AAV6H094"/>
<accession>A0AAV6H094</accession>
<proteinExistence type="predicted"/>
<feature type="compositionally biased region" description="Basic residues" evidence="1">
    <location>
        <begin position="57"/>
        <end position="66"/>
    </location>
</feature>
<sequence>MLVREVKACEHTIYGDARTPPKLPELCWLKILLSPEPVELGAVVEGEVQPTTSRSRGATRRPRSRHGSISQGEHPFLDLQQAGFDMLGKELVGRLSTCLSRMEMLLRPLLGIADNLGRLAEAVERVAPAATPPPSPSTRSPPFNRSTWLPAPPGPYRTRLQ</sequence>
<organism evidence="2 3">
    <name type="scientific">Alosa alosa</name>
    <name type="common">allis shad</name>
    <dbReference type="NCBI Taxonomy" id="278164"/>
    <lineage>
        <taxon>Eukaryota</taxon>
        <taxon>Metazoa</taxon>
        <taxon>Chordata</taxon>
        <taxon>Craniata</taxon>
        <taxon>Vertebrata</taxon>
        <taxon>Euteleostomi</taxon>
        <taxon>Actinopterygii</taxon>
        <taxon>Neopterygii</taxon>
        <taxon>Teleostei</taxon>
        <taxon>Clupei</taxon>
        <taxon>Clupeiformes</taxon>
        <taxon>Clupeoidei</taxon>
        <taxon>Clupeidae</taxon>
        <taxon>Alosa</taxon>
    </lineage>
</organism>
<comment type="caution">
    <text evidence="2">The sequence shown here is derived from an EMBL/GenBank/DDBJ whole genome shotgun (WGS) entry which is preliminary data.</text>
</comment>
<feature type="region of interest" description="Disordered" evidence="1">
    <location>
        <begin position="127"/>
        <end position="161"/>
    </location>
</feature>
<feature type="region of interest" description="Disordered" evidence="1">
    <location>
        <begin position="48"/>
        <end position="74"/>
    </location>
</feature>
<name>A0AAV6H094_9TELE</name>
<evidence type="ECO:0000313" key="2">
    <source>
        <dbReference type="EMBL" id="KAG5280545.1"/>
    </source>
</evidence>
<keyword evidence="3" id="KW-1185">Reference proteome</keyword>
<dbReference type="EMBL" id="JADWDJ010000005">
    <property type="protein sequence ID" value="KAG5280545.1"/>
    <property type="molecule type" value="Genomic_DNA"/>
</dbReference>
<reference evidence="2" key="1">
    <citation type="submission" date="2020-10" db="EMBL/GenBank/DDBJ databases">
        <title>Chromosome-scale genome assembly of the Allis shad, Alosa alosa.</title>
        <authorList>
            <person name="Margot Z."/>
            <person name="Christophe K."/>
            <person name="Cabau C."/>
            <person name="Louis A."/>
            <person name="Berthelot C."/>
            <person name="Parey E."/>
            <person name="Roest Crollius H."/>
            <person name="Montfort J."/>
            <person name="Robinson-Rechavi M."/>
            <person name="Bucao C."/>
            <person name="Bouchez O."/>
            <person name="Gislard M."/>
            <person name="Lluch J."/>
            <person name="Milhes M."/>
            <person name="Lampietro C."/>
            <person name="Lopez Roques C."/>
            <person name="Donnadieu C."/>
            <person name="Braasch I."/>
            <person name="Desvignes T."/>
            <person name="Postlethwait J."/>
            <person name="Bobe J."/>
            <person name="Guiguen Y."/>
        </authorList>
    </citation>
    <scope>NUCLEOTIDE SEQUENCE</scope>
    <source>
        <strain evidence="2">M-15738</strain>
        <tissue evidence="2">Blood</tissue>
    </source>
</reference>
<protein>
    <submittedName>
        <fullName evidence="2">Uncharacterized protein</fullName>
    </submittedName>
</protein>
<evidence type="ECO:0000256" key="1">
    <source>
        <dbReference type="SAM" id="MobiDB-lite"/>
    </source>
</evidence>